<name>A0A520KSJ7_METT2</name>
<organism evidence="2 3">
    <name type="scientific">Methanoliparum thermophilum</name>
    <dbReference type="NCBI Taxonomy" id="2491083"/>
    <lineage>
        <taxon>Archaea</taxon>
        <taxon>Methanobacteriati</taxon>
        <taxon>Methanobacteriota</taxon>
        <taxon>Candidatus Methanoliparia</taxon>
        <taxon>Candidatus Methanoliparales</taxon>
        <taxon>Candidatus Methanoliparaceae</taxon>
        <taxon>Candidatus Methanoliparum</taxon>
    </lineage>
</organism>
<reference evidence="2 3" key="1">
    <citation type="journal article" date="2019" name="Nat. Microbiol.">
        <title>Wide diversity of methane and short-chain alkane metabolisms in uncultured archaea.</title>
        <authorList>
            <person name="Borrel G."/>
            <person name="Adam P.S."/>
            <person name="McKay L.J."/>
            <person name="Chen L.X."/>
            <person name="Sierra-Garcia I.N."/>
            <person name="Sieber C.M."/>
            <person name="Letourneur Q."/>
            <person name="Ghozlane A."/>
            <person name="Andersen G.L."/>
            <person name="Li W.J."/>
            <person name="Hallam S.J."/>
            <person name="Muyzer G."/>
            <person name="de Oliveira V.M."/>
            <person name="Inskeep W.P."/>
            <person name="Banfield J.F."/>
            <person name="Gribaldo S."/>
        </authorList>
    </citation>
    <scope>NUCLEOTIDE SEQUENCE [LARGE SCALE GENOMIC DNA]</scope>
    <source>
        <strain evidence="2">NM1a</strain>
    </source>
</reference>
<evidence type="ECO:0000259" key="1">
    <source>
        <dbReference type="Pfam" id="PF02915"/>
    </source>
</evidence>
<proteinExistence type="predicted"/>
<feature type="domain" description="Rubrerythrin diiron-binding" evidence="1">
    <location>
        <begin position="10"/>
        <end position="147"/>
    </location>
</feature>
<accession>A0A520KSJ7</accession>
<dbReference type="CDD" id="cd01045">
    <property type="entry name" value="Ferritin_like_AB"/>
    <property type="match status" value="1"/>
</dbReference>
<dbReference type="Pfam" id="PF02915">
    <property type="entry name" value="Rubrerythrin"/>
    <property type="match status" value="1"/>
</dbReference>
<dbReference type="InterPro" id="IPR009078">
    <property type="entry name" value="Ferritin-like_SF"/>
</dbReference>
<evidence type="ECO:0000313" key="3">
    <source>
        <dbReference type="Proteomes" id="UP000317158"/>
    </source>
</evidence>
<sequence>MNYDISEVYQFAIGIENNGEMFYKRLAKEIENEDIRNFFNNLANDEMSHKKTFESMLSKIKEYKSSNIYPDEYFAYLRAYVKDRVFPSEISKETLKEVKNLIFAVNYSIDLELGSIFYYTEIKSLLPTDQKGFVDDIISEERKHFSKLFNLLKTLE</sequence>
<dbReference type="GO" id="GO:0046872">
    <property type="term" value="F:metal ion binding"/>
    <property type="evidence" value="ECO:0007669"/>
    <property type="project" value="InterPro"/>
</dbReference>
<dbReference type="AlphaFoldDB" id="A0A520KSJ7"/>
<dbReference type="SUPFAM" id="SSF47240">
    <property type="entry name" value="Ferritin-like"/>
    <property type="match status" value="1"/>
</dbReference>
<evidence type="ECO:0000313" key="2">
    <source>
        <dbReference type="EMBL" id="RZN64899.1"/>
    </source>
</evidence>
<gene>
    <name evidence="2" type="ORF">EF806_02295</name>
</gene>
<dbReference type="InterPro" id="IPR003251">
    <property type="entry name" value="Rr_diiron-bd_dom"/>
</dbReference>
<dbReference type="Proteomes" id="UP000317158">
    <property type="component" value="Unassembled WGS sequence"/>
</dbReference>
<comment type="caution">
    <text evidence="2">The sequence shown here is derived from an EMBL/GenBank/DDBJ whole genome shotgun (WGS) entry which is preliminary data.</text>
</comment>
<dbReference type="InterPro" id="IPR012347">
    <property type="entry name" value="Ferritin-like"/>
</dbReference>
<protein>
    <recommendedName>
        <fullName evidence="1">Rubrerythrin diiron-binding domain-containing protein</fullName>
    </recommendedName>
</protein>
<dbReference type="EMBL" id="RXIF01000004">
    <property type="protein sequence ID" value="RZN64899.1"/>
    <property type="molecule type" value="Genomic_DNA"/>
</dbReference>
<dbReference type="Gene3D" id="1.20.1260.10">
    <property type="match status" value="1"/>
</dbReference>
<dbReference type="GO" id="GO:0016491">
    <property type="term" value="F:oxidoreductase activity"/>
    <property type="evidence" value="ECO:0007669"/>
    <property type="project" value="InterPro"/>
</dbReference>